<dbReference type="PROSITE" id="PS50004">
    <property type="entry name" value="C2"/>
    <property type="match status" value="1"/>
</dbReference>
<dbReference type="InterPro" id="IPR035892">
    <property type="entry name" value="C2_domain_sf"/>
</dbReference>
<dbReference type="CDD" id="cd04051">
    <property type="entry name" value="C2_SRC2_like"/>
    <property type="match status" value="1"/>
</dbReference>
<organism evidence="2 3">
    <name type="scientific">Rubroshorea leprosula</name>
    <dbReference type="NCBI Taxonomy" id="152421"/>
    <lineage>
        <taxon>Eukaryota</taxon>
        <taxon>Viridiplantae</taxon>
        <taxon>Streptophyta</taxon>
        <taxon>Embryophyta</taxon>
        <taxon>Tracheophyta</taxon>
        <taxon>Spermatophyta</taxon>
        <taxon>Magnoliopsida</taxon>
        <taxon>eudicotyledons</taxon>
        <taxon>Gunneridae</taxon>
        <taxon>Pentapetalae</taxon>
        <taxon>rosids</taxon>
        <taxon>malvids</taxon>
        <taxon>Malvales</taxon>
        <taxon>Dipterocarpaceae</taxon>
        <taxon>Rubroshorea</taxon>
    </lineage>
</organism>
<evidence type="ECO:0000259" key="1">
    <source>
        <dbReference type="PROSITE" id="PS50004"/>
    </source>
</evidence>
<dbReference type="Proteomes" id="UP001054252">
    <property type="component" value="Unassembled WGS sequence"/>
</dbReference>
<feature type="domain" description="C2" evidence="1">
    <location>
        <begin position="1"/>
        <end position="110"/>
    </location>
</feature>
<dbReference type="InterPro" id="IPR044750">
    <property type="entry name" value="C2_SRC2/BAP"/>
</dbReference>
<gene>
    <name evidence="2" type="ORF">SLEP1_g28904</name>
</gene>
<dbReference type="SMART" id="SM00239">
    <property type="entry name" value="C2"/>
    <property type="match status" value="1"/>
</dbReference>
<evidence type="ECO:0000313" key="3">
    <source>
        <dbReference type="Proteomes" id="UP001054252"/>
    </source>
</evidence>
<protein>
    <recommendedName>
        <fullName evidence="1">C2 domain-containing protein</fullName>
    </recommendedName>
</protein>
<dbReference type="PANTHER" id="PTHR32246:SF163">
    <property type="entry name" value="PROTEIN SRC2-LIKE"/>
    <property type="match status" value="1"/>
</dbReference>
<dbReference type="PANTHER" id="PTHR32246">
    <property type="entry name" value="INGRESSION PROTEIN FIC1"/>
    <property type="match status" value="1"/>
</dbReference>
<sequence>MECRTLEITLIFAKDLEDVHVDSKMDVGAVVIINDEPQTKQKIPVDKDCGSNPKWNYTMTFTAEEAAANRKRLELVICLVSDRLFGDIVAGEVLVPINGFLDCEENVPVYGVRLPKGMVKGTLNLCCKIGEKFSVPVAAPTQETEKAKSAETLVMRYLPVGYSAGYPPQLSSAYAYNSPPQGAYPLPPPHWYGGHPQPQGAYPPSPPHWYGGYPPPQGAYPPPPPHWYGGYPPPQGAYPPPLPHWYGGYPPPPAQGYGYTGHLPYGGHGNMPVQYPTGGLGQVPAGGLLGSLFLVNMGCDAFASLTDGLGDLLNL</sequence>
<accession>A0AAV5K699</accession>
<proteinExistence type="predicted"/>
<dbReference type="Gene3D" id="2.60.40.150">
    <property type="entry name" value="C2 domain"/>
    <property type="match status" value="1"/>
</dbReference>
<dbReference type="InterPro" id="IPR000008">
    <property type="entry name" value="C2_dom"/>
</dbReference>
<dbReference type="GO" id="GO:0006952">
    <property type="term" value="P:defense response"/>
    <property type="evidence" value="ECO:0007669"/>
    <property type="project" value="InterPro"/>
</dbReference>
<comment type="caution">
    <text evidence="2">The sequence shown here is derived from an EMBL/GenBank/DDBJ whole genome shotgun (WGS) entry which is preliminary data.</text>
</comment>
<evidence type="ECO:0000313" key="2">
    <source>
        <dbReference type="EMBL" id="GKV18540.1"/>
    </source>
</evidence>
<name>A0AAV5K699_9ROSI</name>
<dbReference type="SUPFAM" id="SSF49562">
    <property type="entry name" value="C2 domain (Calcium/lipid-binding domain, CaLB)"/>
    <property type="match status" value="1"/>
</dbReference>
<dbReference type="AlphaFoldDB" id="A0AAV5K699"/>
<dbReference type="EMBL" id="BPVZ01000050">
    <property type="protein sequence ID" value="GKV18540.1"/>
    <property type="molecule type" value="Genomic_DNA"/>
</dbReference>
<keyword evidence="3" id="KW-1185">Reference proteome</keyword>
<dbReference type="Pfam" id="PF00168">
    <property type="entry name" value="C2"/>
    <property type="match status" value="1"/>
</dbReference>
<reference evidence="2 3" key="1">
    <citation type="journal article" date="2021" name="Commun. Biol.">
        <title>The genome of Shorea leprosula (Dipterocarpaceae) highlights the ecological relevance of drought in aseasonal tropical rainforests.</title>
        <authorList>
            <person name="Ng K.K.S."/>
            <person name="Kobayashi M.J."/>
            <person name="Fawcett J.A."/>
            <person name="Hatakeyama M."/>
            <person name="Paape T."/>
            <person name="Ng C.H."/>
            <person name="Ang C.C."/>
            <person name="Tnah L.H."/>
            <person name="Lee C.T."/>
            <person name="Nishiyama T."/>
            <person name="Sese J."/>
            <person name="O'Brien M.J."/>
            <person name="Copetti D."/>
            <person name="Mohd Noor M.I."/>
            <person name="Ong R.C."/>
            <person name="Putra M."/>
            <person name="Sireger I.Z."/>
            <person name="Indrioko S."/>
            <person name="Kosugi Y."/>
            <person name="Izuno A."/>
            <person name="Isagi Y."/>
            <person name="Lee S.L."/>
            <person name="Shimizu K.K."/>
        </authorList>
    </citation>
    <scope>NUCLEOTIDE SEQUENCE [LARGE SCALE GENOMIC DNA]</scope>
    <source>
        <strain evidence="2">214</strain>
    </source>
</reference>